<dbReference type="EC" id="2.3.-.-" evidence="5"/>
<dbReference type="InterPro" id="IPR051531">
    <property type="entry name" value="N-acetyltransferase"/>
</dbReference>
<evidence type="ECO:0000313" key="6">
    <source>
        <dbReference type="Proteomes" id="UP001595378"/>
    </source>
</evidence>
<keyword evidence="2 5" id="KW-0012">Acyltransferase</keyword>
<dbReference type="SUPFAM" id="SSF55729">
    <property type="entry name" value="Acyl-CoA N-acyltransferases (Nat)"/>
    <property type="match status" value="1"/>
</dbReference>
<name>A0ABV7EHQ9_9SPHN</name>
<dbReference type="Proteomes" id="UP001595378">
    <property type="component" value="Unassembled WGS sequence"/>
</dbReference>
<comment type="similarity">
    <text evidence="3">Belongs to the acetyltransferase family. RimJ subfamily.</text>
</comment>
<comment type="caution">
    <text evidence="5">The sequence shown here is derived from an EMBL/GenBank/DDBJ whole genome shotgun (WGS) entry which is preliminary data.</text>
</comment>
<dbReference type="EMBL" id="JBHRSU010000037">
    <property type="protein sequence ID" value="MFC3102232.1"/>
    <property type="molecule type" value="Genomic_DNA"/>
</dbReference>
<dbReference type="PROSITE" id="PS51186">
    <property type="entry name" value="GNAT"/>
    <property type="match status" value="1"/>
</dbReference>
<evidence type="ECO:0000259" key="4">
    <source>
        <dbReference type="PROSITE" id="PS51186"/>
    </source>
</evidence>
<evidence type="ECO:0000256" key="2">
    <source>
        <dbReference type="ARBA" id="ARBA00023315"/>
    </source>
</evidence>
<sequence length="188" mass="20024">MFHRTQRLFLRPPFPEDWRALYSGINDAGVVRMLARAPWPYTESDAKAFCSASPDPLELRFLITKPGVDGATVIGGIGLNGAAEVPEIGYWIARGHRGKGYATEALRGVLDIARMLGVRRVAAGHYIDNPASGAVLVKAGFAETGELRPTHALGRGGQLVLSRRYALDLAIQAEAGEAGVSGGECKPA</sequence>
<reference evidence="6" key="1">
    <citation type="journal article" date="2019" name="Int. J. Syst. Evol. Microbiol.">
        <title>The Global Catalogue of Microorganisms (GCM) 10K type strain sequencing project: providing services to taxonomists for standard genome sequencing and annotation.</title>
        <authorList>
            <consortium name="The Broad Institute Genomics Platform"/>
            <consortium name="The Broad Institute Genome Sequencing Center for Infectious Disease"/>
            <person name="Wu L."/>
            <person name="Ma J."/>
        </authorList>
    </citation>
    <scope>NUCLEOTIDE SEQUENCE [LARGE SCALE GENOMIC DNA]</scope>
    <source>
        <strain evidence="6">KCTC 52606</strain>
    </source>
</reference>
<organism evidence="5 6">
    <name type="scientific">Alteraurantiacibacter lauratis</name>
    <dbReference type="NCBI Taxonomy" id="2054627"/>
    <lineage>
        <taxon>Bacteria</taxon>
        <taxon>Pseudomonadati</taxon>
        <taxon>Pseudomonadota</taxon>
        <taxon>Alphaproteobacteria</taxon>
        <taxon>Sphingomonadales</taxon>
        <taxon>Erythrobacteraceae</taxon>
        <taxon>Alteraurantiacibacter</taxon>
    </lineage>
</organism>
<evidence type="ECO:0000313" key="5">
    <source>
        <dbReference type="EMBL" id="MFC3102232.1"/>
    </source>
</evidence>
<dbReference type="InterPro" id="IPR000182">
    <property type="entry name" value="GNAT_dom"/>
</dbReference>
<evidence type="ECO:0000256" key="1">
    <source>
        <dbReference type="ARBA" id="ARBA00022679"/>
    </source>
</evidence>
<dbReference type="PANTHER" id="PTHR43792:SF8">
    <property type="entry name" value="[RIBOSOMAL PROTEIN US5]-ALANINE N-ACETYLTRANSFERASE"/>
    <property type="match status" value="1"/>
</dbReference>
<dbReference type="Gene3D" id="3.40.630.30">
    <property type="match status" value="1"/>
</dbReference>
<evidence type="ECO:0000256" key="3">
    <source>
        <dbReference type="ARBA" id="ARBA00038502"/>
    </source>
</evidence>
<dbReference type="GO" id="GO:0016746">
    <property type="term" value="F:acyltransferase activity"/>
    <property type="evidence" value="ECO:0007669"/>
    <property type="project" value="UniProtKB-KW"/>
</dbReference>
<dbReference type="CDD" id="cd04301">
    <property type="entry name" value="NAT_SF"/>
    <property type="match status" value="1"/>
</dbReference>
<dbReference type="Pfam" id="PF13302">
    <property type="entry name" value="Acetyltransf_3"/>
    <property type="match status" value="1"/>
</dbReference>
<accession>A0ABV7EHQ9</accession>
<dbReference type="InterPro" id="IPR016181">
    <property type="entry name" value="Acyl_CoA_acyltransferase"/>
</dbReference>
<protein>
    <submittedName>
        <fullName evidence="5">GNAT family N-acetyltransferase</fullName>
        <ecNumber evidence="5">2.3.-.-</ecNumber>
    </submittedName>
</protein>
<dbReference type="PANTHER" id="PTHR43792">
    <property type="entry name" value="GNAT FAMILY, PUTATIVE (AFU_ORTHOLOGUE AFUA_3G00765)-RELATED-RELATED"/>
    <property type="match status" value="1"/>
</dbReference>
<proteinExistence type="inferred from homology"/>
<keyword evidence="6" id="KW-1185">Reference proteome</keyword>
<keyword evidence="1 5" id="KW-0808">Transferase</keyword>
<gene>
    <name evidence="5" type="ORF">ACFODK_15180</name>
</gene>
<dbReference type="RefSeq" id="WP_336918136.1">
    <property type="nucleotide sequence ID" value="NZ_JBANRN010000004.1"/>
</dbReference>
<feature type="domain" description="N-acetyltransferase" evidence="4">
    <location>
        <begin position="8"/>
        <end position="174"/>
    </location>
</feature>